<accession>E1RAK9</accession>
<keyword evidence="3" id="KW-1185">Reference proteome</keyword>
<gene>
    <name evidence="2" type="ordered locus">Spirs_3279</name>
</gene>
<dbReference type="RefSeq" id="WP_013255836.1">
    <property type="nucleotide sequence ID" value="NC_014364.1"/>
</dbReference>
<protein>
    <submittedName>
        <fullName evidence="2">Antibiotic biosynthesis monooxygenase</fullName>
    </submittedName>
</protein>
<dbReference type="InterPro" id="IPR050744">
    <property type="entry name" value="AI-2_Isomerase_LsrG"/>
</dbReference>
<dbReference type="OrthoDB" id="5241825at2"/>
<dbReference type="HOGENOM" id="CLU_131496_3_3_12"/>
<dbReference type="PANTHER" id="PTHR33336">
    <property type="entry name" value="QUINOL MONOOXYGENASE YGIN-RELATED"/>
    <property type="match status" value="1"/>
</dbReference>
<dbReference type="AlphaFoldDB" id="E1RAK9"/>
<dbReference type="Proteomes" id="UP000002318">
    <property type="component" value="Chromosome"/>
</dbReference>
<organism evidence="2 3">
    <name type="scientific">Sediminispirochaeta smaragdinae (strain DSM 11293 / JCM 15392 / SEBR 4228)</name>
    <name type="common">Spirochaeta smaragdinae</name>
    <dbReference type="NCBI Taxonomy" id="573413"/>
    <lineage>
        <taxon>Bacteria</taxon>
        <taxon>Pseudomonadati</taxon>
        <taxon>Spirochaetota</taxon>
        <taxon>Spirochaetia</taxon>
        <taxon>Spirochaetales</taxon>
        <taxon>Spirochaetaceae</taxon>
        <taxon>Sediminispirochaeta</taxon>
    </lineage>
</organism>
<dbReference type="EMBL" id="CP002116">
    <property type="protein sequence ID" value="ADK82377.1"/>
    <property type="molecule type" value="Genomic_DNA"/>
</dbReference>
<keyword evidence="2" id="KW-0503">Monooxygenase</keyword>
<dbReference type="STRING" id="573413.Spirs_3279"/>
<evidence type="ECO:0000259" key="1">
    <source>
        <dbReference type="PROSITE" id="PS51725"/>
    </source>
</evidence>
<dbReference type="Pfam" id="PF03992">
    <property type="entry name" value="ABM"/>
    <property type="match status" value="1"/>
</dbReference>
<evidence type="ECO:0000313" key="2">
    <source>
        <dbReference type="EMBL" id="ADK82377.1"/>
    </source>
</evidence>
<dbReference type="eggNOG" id="COG1359">
    <property type="taxonomic scope" value="Bacteria"/>
</dbReference>
<dbReference type="SUPFAM" id="SSF54909">
    <property type="entry name" value="Dimeric alpha+beta barrel"/>
    <property type="match status" value="1"/>
</dbReference>
<dbReference type="PANTHER" id="PTHR33336:SF3">
    <property type="entry name" value="ABM DOMAIN-CONTAINING PROTEIN"/>
    <property type="match status" value="1"/>
</dbReference>
<evidence type="ECO:0000313" key="3">
    <source>
        <dbReference type="Proteomes" id="UP000002318"/>
    </source>
</evidence>
<feature type="domain" description="ABM" evidence="1">
    <location>
        <begin position="2"/>
        <end position="95"/>
    </location>
</feature>
<dbReference type="InterPro" id="IPR007138">
    <property type="entry name" value="ABM_dom"/>
</dbReference>
<dbReference type="KEGG" id="ssm:Spirs_3279"/>
<keyword evidence="2" id="KW-0560">Oxidoreductase</keyword>
<dbReference type="GO" id="GO:0004497">
    <property type="term" value="F:monooxygenase activity"/>
    <property type="evidence" value="ECO:0007669"/>
    <property type="project" value="UniProtKB-KW"/>
</dbReference>
<name>E1RAK9_SEDSS</name>
<dbReference type="PROSITE" id="PS51725">
    <property type="entry name" value="ABM"/>
    <property type="match status" value="1"/>
</dbReference>
<dbReference type="InterPro" id="IPR011008">
    <property type="entry name" value="Dimeric_a/b-barrel"/>
</dbReference>
<reference evidence="2 3" key="1">
    <citation type="journal article" date="2010" name="Stand. Genomic Sci.">
        <title>Complete genome sequence of Spirochaeta smaragdinae type strain (SEBR 4228).</title>
        <authorList>
            <person name="Mavromatis K."/>
            <person name="Yasawong M."/>
            <person name="Chertkov O."/>
            <person name="Lapidus A."/>
            <person name="Lucas S."/>
            <person name="Nolan M."/>
            <person name="Del Rio T.G."/>
            <person name="Tice H."/>
            <person name="Cheng J.F."/>
            <person name="Pitluck S."/>
            <person name="Liolios K."/>
            <person name="Ivanova N."/>
            <person name="Tapia R."/>
            <person name="Han C."/>
            <person name="Bruce D."/>
            <person name="Goodwin L."/>
            <person name="Pati A."/>
            <person name="Chen A."/>
            <person name="Palaniappan K."/>
            <person name="Land M."/>
            <person name="Hauser L."/>
            <person name="Chang Y.J."/>
            <person name="Jeffries C.D."/>
            <person name="Detter J.C."/>
            <person name="Rohde M."/>
            <person name="Brambilla E."/>
            <person name="Spring S."/>
            <person name="Goker M."/>
            <person name="Sikorski J."/>
            <person name="Woyke T."/>
            <person name="Bristow J."/>
            <person name="Eisen J.A."/>
            <person name="Markowitz V."/>
            <person name="Hugenholtz P."/>
            <person name="Klenk H.P."/>
            <person name="Kyrpides N.C."/>
        </authorList>
    </citation>
    <scope>NUCLEOTIDE SEQUENCE [LARGE SCALE GENOMIC DNA]</scope>
    <source>
        <strain evidence="3">DSM 11293 / JCM 15392 / SEBR 4228</strain>
    </source>
</reference>
<dbReference type="Gene3D" id="3.30.70.100">
    <property type="match status" value="1"/>
</dbReference>
<sequence>MFVVTVIFDVKDEYVDKFIEHSFSQAKASLAMEKGCHQFDISVNSLRENSFLLYEVYQDKAMFECHLKSNHYLVYDNAIRDWINSKEVMSWKKVE</sequence>
<proteinExistence type="predicted"/>